<protein>
    <submittedName>
        <fullName evidence="1">Uncharacterized protein</fullName>
    </submittedName>
</protein>
<dbReference type="OrthoDB" id="377234at2157"/>
<dbReference type="RefSeq" id="WP_013683419.1">
    <property type="nucleotide sequence ID" value="NC_015320.1"/>
</dbReference>
<dbReference type="GeneID" id="10393829"/>
<evidence type="ECO:0000313" key="2">
    <source>
        <dbReference type="Proteomes" id="UP000008136"/>
    </source>
</evidence>
<reference evidence="1 2" key="1">
    <citation type="submission" date="2011-03" db="EMBL/GenBank/DDBJ databases">
        <title>The complete genome of Archaeoglobus veneficus SNP6.</title>
        <authorList>
            <consortium name="US DOE Joint Genome Institute (JGI-PGF)"/>
            <person name="Lucas S."/>
            <person name="Copeland A."/>
            <person name="Lapidus A."/>
            <person name="Bruce D."/>
            <person name="Goodwin L."/>
            <person name="Pitluck S."/>
            <person name="Kyrpides N."/>
            <person name="Mavromatis K."/>
            <person name="Pagani I."/>
            <person name="Ivanova N."/>
            <person name="Mikhailova N."/>
            <person name="Lu M."/>
            <person name="Detter J.C."/>
            <person name="Tapia R."/>
            <person name="Han C."/>
            <person name="Land M."/>
            <person name="Hauser L."/>
            <person name="Markowitz V."/>
            <person name="Cheng J.-F."/>
            <person name="Hugenholtz P."/>
            <person name="Woyke T."/>
            <person name="Wu D."/>
            <person name="Spring S."/>
            <person name="Brambilla E."/>
            <person name="Klenk H.-P."/>
            <person name="Eisen J.A."/>
        </authorList>
    </citation>
    <scope>NUCLEOTIDE SEQUENCE [LARGE SCALE GENOMIC DNA]</scope>
    <source>
        <strain evidence="2">SNP6</strain>
    </source>
</reference>
<gene>
    <name evidence="1" type="ordered locus">Arcve_0728</name>
</gene>
<dbReference type="STRING" id="693661.Arcve_0728"/>
<name>F2KRI2_ARCVS</name>
<accession>F2KRI2</accession>
<keyword evidence="2" id="KW-1185">Reference proteome</keyword>
<dbReference type="InterPro" id="IPR007948">
    <property type="entry name" value="DUF736"/>
</dbReference>
<dbReference type="eggNOG" id="arCOG13412">
    <property type="taxonomic scope" value="Archaea"/>
</dbReference>
<organism evidence="1 2">
    <name type="scientific">Archaeoglobus veneficus (strain DSM 11195 / SNP6)</name>
    <dbReference type="NCBI Taxonomy" id="693661"/>
    <lineage>
        <taxon>Archaea</taxon>
        <taxon>Methanobacteriati</taxon>
        <taxon>Methanobacteriota</taxon>
        <taxon>Archaeoglobi</taxon>
        <taxon>Archaeoglobales</taxon>
        <taxon>Archaeoglobaceae</taxon>
        <taxon>Archaeoglobus</taxon>
    </lineage>
</organism>
<sequence>MKGKKNGPKKYLAGVVDFGILGRREAYLFKNEKREKKEQPAYRLVIKEGDAWKEVGAFWVRESKTKEVEEEEIDLSGD</sequence>
<dbReference type="EMBL" id="CP002588">
    <property type="protein sequence ID" value="AEA46747.1"/>
    <property type="molecule type" value="Genomic_DNA"/>
</dbReference>
<dbReference type="AlphaFoldDB" id="F2KRI2"/>
<dbReference type="Pfam" id="PF05284">
    <property type="entry name" value="DUF736"/>
    <property type="match status" value="1"/>
</dbReference>
<dbReference type="Proteomes" id="UP000008136">
    <property type="component" value="Chromosome"/>
</dbReference>
<proteinExistence type="predicted"/>
<evidence type="ECO:0000313" key="1">
    <source>
        <dbReference type="EMBL" id="AEA46747.1"/>
    </source>
</evidence>
<dbReference type="HOGENOM" id="CLU_2645711_0_0_2"/>
<dbReference type="KEGG" id="ave:Arcve_0728"/>